<name>A0A1F4USA1_UNCKA</name>
<gene>
    <name evidence="1" type="ORF">A3A69_02105</name>
</gene>
<evidence type="ECO:0000313" key="1">
    <source>
        <dbReference type="EMBL" id="OGC47845.1"/>
    </source>
</evidence>
<organism evidence="1 2">
    <name type="scientific">candidate division WWE3 bacterium RIFCSPLOWO2_01_FULL_37_15</name>
    <dbReference type="NCBI Taxonomy" id="1802622"/>
    <lineage>
        <taxon>Bacteria</taxon>
        <taxon>Katanobacteria</taxon>
    </lineage>
</organism>
<protein>
    <submittedName>
        <fullName evidence="1">Uncharacterized protein</fullName>
    </submittedName>
</protein>
<sequence length="165" mass="18316">MKMKFPHLGKFGMVVLVAAVVGGLQLLDAYRASQNPPTVRQVISTVATVTPSTEDEITVENVEKTREPDSSIGFESFEADILGKDGIYWPFTDEPEFQPGMDRGLTILCYEKPDDPVREYRTGYPNGMPVGVECGFYRVGAYRFGPEQLVGISIMRPLPRPNDVP</sequence>
<accession>A0A1F4USA1</accession>
<dbReference type="AlphaFoldDB" id="A0A1F4USA1"/>
<reference evidence="1 2" key="1">
    <citation type="journal article" date="2016" name="Nat. Commun.">
        <title>Thousands of microbial genomes shed light on interconnected biogeochemical processes in an aquifer system.</title>
        <authorList>
            <person name="Anantharaman K."/>
            <person name="Brown C.T."/>
            <person name="Hug L.A."/>
            <person name="Sharon I."/>
            <person name="Castelle C.J."/>
            <person name="Probst A.J."/>
            <person name="Thomas B.C."/>
            <person name="Singh A."/>
            <person name="Wilkins M.J."/>
            <person name="Karaoz U."/>
            <person name="Brodie E.L."/>
            <person name="Williams K.H."/>
            <person name="Hubbard S.S."/>
            <person name="Banfield J.F."/>
        </authorList>
    </citation>
    <scope>NUCLEOTIDE SEQUENCE [LARGE SCALE GENOMIC DNA]</scope>
</reference>
<dbReference type="Proteomes" id="UP000177458">
    <property type="component" value="Unassembled WGS sequence"/>
</dbReference>
<dbReference type="EMBL" id="MEVF01000056">
    <property type="protein sequence ID" value="OGC47845.1"/>
    <property type="molecule type" value="Genomic_DNA"/>
</dbReference>
<proteinExistence type="predicted"/>
<evidence type="ECO:0000313" key="2">
    <source>
        <dbReference type="Proteomes" id="UP000177458"/>
    </source>
</evidence>
<comment type="caution">
    <text evidence="1">The sequence shown here is derived from an EMBL/GenBank/DDBJ whole genome shotgun (WGS) entry which is preliminary data.</text>
</comment>